<name>R7WQF3_9NOCA</name>
<protein>
    <submittedName>
        <fullName evidence="1">Uncharacterized protein</fullName>
    </submittedName>
</protein>
<comment type="caution">
    <text evidence="1">The sequence shown here is derived from an EMBL/GenBank/DDBJ whole genome shotgun (WGS) entry which is preliminary data.</text>
</comment>
<keyword evidence="2" id="KW-1185">Reference proteome</keyword>
<dbReference type="EMBL" id="APMY01000073">
    <property type="protein sequence ID" value="EOM76214.1"/>
    <property type="molecule type" value="Genomic_DNA"/>
</dbReference>
<proteinExistence type="predicted"/>
<reference evidence="1 2" key="1">
    <citation type="journal article" date="2013" name="Genome Announc.">
        <title>Draft Genome Sequence of Rhodococcus rhodnii Strain LMG5362, a Symbiont of Rhodnius prolixus (Hemiptera, Reduviidae, Triatominae), the Principle Vector of Trypanosoma cruzi.</title>
        <authorList>
            <person name="Pachebat J.A."/>
            <person name="van Keulen G."/>
            <person name="Whitten M.M."/>
            <person name="Girdwood S."/>
            <person name="Del Sol R."/>
            <person name="Dyson P.J."/>
            <person name="Facey P.D."/>
        </authorList>
    </citation>
    <scope>NUCLEOTIDE SEQUENCE [LARGE SCALE GENOMIC DNA]</scope>
    <source>
        <strain evidence="1 2">LMG 5362</strain>
    </source>
</reference>
<organism evidence="1 2">
    <name type="scientific">Rhodococcus rhodnii LMG 5362</name>
    <dbReference type="NCBI Taxonomy" id="1273125"/>
    <lineage>
        <taxon>Bacteria</taxon>
        <taxon>Bacillati</taxon>
        <taxon>Actinomycetota</taxon>
        <taxon>Actinomycetes</taxon>
        <taxon>Mycobacteriales</taxon>
        <taxon>Nocardiaceae</taxon>
        <taxon>Rhodococcus</taxon>
    </lineage>
</organism>
<dbReference type="AlphaFoldDB" id="R7WQF3"/>
<evidence type="ECO:0000313" key="2">
    <source>
        <dbReference type="Proteomes" id="UP000013525"/>
    </source>
</evidence>
<dbReference type="Proteomes" id="UP000013525">
    <property type="component" value="Unassembled WGS sequence"/>
</dbReference>
<gene>
    <name evidence="1" type="ORF">Rrhod_2419</name>
</gene>
<evidence type="ECO:0000313" key="1">
    <source>
        <dbReference type="EMBL" id="EOM76214.1"/>
    </source>
</evidence>
<sequence>MTRPRSPDVCVAPSTYALETAFSTVRRDTPCVPRRFSAGPLRQFGDGFRLSSGRRTRVLRTHDRHETPGVECRSHPLQLGAVGQHPKWDNASTLRGPRTPARTHALRYDRVAGQA</sequence>
<dbReference type="PATRIC" id="fig|1273125.3.peg.2314"/>
<accession>R7WQF3</accession>